<evidence type="ECO:0000256" key="1">
    <source>
        <dbReference type="SAM" id="MobiDB-lite"/>
    </source>
</evidence>
<protein>
    <submittedName>
        <fullName evidence="2">Uncharacterized protein</fullName>
    </submittedName>
</protein>
<evidence type="ECO:0000313" key="3">
    <source>
        <dbReference type="Proteomes" id="UP000186922"/>
    </source>
</evidence>
<evidence type="ECO:0000313" key="2">
    <source>
        <dbReference type="EMBL" id="GAU91010.1"/>
    </source>
</evidence>
<accession>A0A1D1UR47</accession>
<organism evidence="2 3">
    <name type="scientific">Ramazzottius varieornatus</name>
    <name type="common">Water bear</name>
    <name type="synonym">Tardigrade</name>
    <dbReference type="NCBI Taxonomy" id="947166"/>
    <lineage>
        <taxon>Eukaryota</taxon>
        <taxon>Metazoa</taxon>
        <taxon>Ecdysozoa</taxon>
        <taxon>Tardigrada</taxon>
        <taxon>Eutardigrada</taxon>
        <taxon>Parachela</taxon>
        <taxon>Hypsibioidea</taxon>
        <taxon>Ramazzottiidae</taxon>
        <taxon>Ramazzottius</taxon>
    </lineage>
</organism>
<proteinExistence type="predicted"/>
<gene>
    <name evidence="2" type="primary">RvY_03348-1</name>
    <name evidence="2" type="synonym">RvY_03348.1</name>
    <name evidence="2" type="ORF">RvY_03348</name>
</gene>
<name>A0A1D1UR47_RAMVA</name>
<feature type="region of interest" description="Disordered" evidence="1">
    <location>
        <begin position="72"/>
        <end position="95"/>
    </location>
</feature>
<reference evidence="2 3" key="1">
    <citation type="journal article" date="2016" name="Nat. Commun.">
        <title>Extremotolerant tardigrade genome and improved radiotolerance of human cultured cells by tardigrade-unique protein.</title>
        <authorList>
            <person name="Hashimoto T."/>
            <person name="Horikawa D.D."/>
            <person name="Saito Y."/>
            <person name="Kuwahara H."/>
            <person name="Kozuka-Hata H."/>
            <person name="Shin-I T."/>
            <person name="Minakuchi Y."/>
            <person name="Ohishi K."/>
            <person name="Motoyama A."/>
            <person name="Aizu T."/>
            <person name="Enomoto A."/>
            <person name="Kondo K."/>
            <person name="Tanaka S."/>
            <person name="Hara Y."/>
            <person name="Koshikawa S."/>
            <person name="Sagara H."/>
            <person name="Miura T."/>
            <person name="Yokobori S."/>
            <person name="Miyagawa K."/>
            <person name="Suzuki Y."/>
            <person name="Kubo T."/>
            <person name="Oyama M."/>
            <person name="Kohara Y."/>
            <person name="Fujiyama A."/>
            <person name="Arakawa K."/>
            <person name="Katayama T."/>
            <person name="Toyoda A."/>
            <person name="Kunieda T."/>
        </authorList>
    </citation>
    <scope>NUCLEOTIDE SEQUENCE [LARGE SCALE GENOMIC DNA]</scope>
    <source>
        <strain evidence="2 3">YOKOZUNA-1</strain>
    </source>
</reference>
<sequence length="95" mass="10193">MEGAPLSPITLLYTVPRNIISFSTAPQLHSNMSTTYSRLNADIATLQSAPRPMLPFQPLQSIDRNIMLTVGQTSQPTRSCPGAAPPPEGGQEEAD</sequence>
<dbReference type="AlphaFoldDB" id="A0A1D1UR47"/>
<dbReference type="EMBL" id="BDGG01000001">
    <property type="protein sequence ID" value="GAU91010.1"/>
    <property type="molecule type" value="Genomic_DNA"/>
</dbReference>
<comment type="caution">
    <text evidence="2">The sequence shown here is derived from an EMBL/GenBank/DDBJ whole genome shotgun (WGS) entry which is preliminary data.</text>
</comment>
<keyword evidence="3" id="KW-1185">Reference proteome</keyword>
<dbReference type="Proteomes" id="UP000186922">
    <property type="component" value="Unassembled WGS sequence"/>
</dbReference>